<dbReference type="Proteomes" id="UP000283975">
    <property type="component" value="Unassembled WGS sequence"/>
</dbReference>
<evidence type="ECO:0000313" key="1">
    <source>
        <dbReference type="EMBL" id="RHC54645.1"/>
    </source>
</evidence>
<evidence type="ECO:0000313" key="2">
    <source>
        <dbReference type="Proteomes" id="UP000283975"/>
    </source>
</evidence>
<protein>
    <submittedName>
        <fullName evidence="1">Uncharacterized protein</fullName>
    </submittedName>
</protein>
<gene>
    <name evidence="1" type="ORF">DW839_18270</name>
</gene>
<dbReference type="EMBL" id="QSHZ01000020">
    <property type="protein sequence ID" value="RHC54645.1"/>
    <property type="molecule type" value="Genomic_DNA"/>
</dbReference>
<name>A0A414AT21_9FIRM</name>
<organism evidence="1 2">
    <name type="scientific">Enterocloster bolteae</name>
    <dbReference type="NCBI Taxonomy" id="208479"/>
    <lineage>
        <taxon>Bacteria</taxon>
        <taxon>Bacillati</taxon>
        <taxon>Bacillota</taxon>
        <taxon>Clostridia</taxon>
        <taxon>Lachnospirales</taxon>
        <taxon>Lachnospiraceae</taxon>
        <taxon>Enterocloster</taxon>
    </lineage>
</organism>
<proteinExistence type="predicted"/>
<accession>A0A414AT21</accession>
<reference evidence="1 2" key="1">
    <citation type="submission" date="2018-08" db="EMBL/GenBank/DDBJ databases">
        <title>A genome reference for cultivated species of the human gut microbiota.</title>
        <authorList>
            <person name="Zou Y."/>
            <person name="Xue W."/>
            <person name="Luo G."/>
        </authorList>
    </citation>
    <scope>NUCLEOTIDE SEQUENCE [LARGE SCALE GENOMIC DNA]</scope>
    <source>
        <strain evidence="1 2">AM35-14</strain>
    </source>
</reference>
<comment type="caution">
    <text evidence="1">The sequence shown here is derived from an EMBL/GenBank/DDBJ whole genome shotgun (WGS) entry which is preliminary data.</text>
</comment>
<sequence>MLNIEKFLNNFKVTIQGGIKMVHEWTNEGEGDFCQCSGMEYYNGSFDVDIHNIHAIGKMVLAHINRCNFSDFKESDLSIIDNRVSWNQIEDADCNILDTSEEQEREEKCYICDYTVFVSINGIELEEYDLREMLPKAN</sequence>
<dbReference type="AlphaFoldDB" id="A0A414AT21"/>